<comment type="similarity">
    <text evidence="2">Belongs to the UPF0174 family.</text>
</comment>
<dbReference type="PANTHER" id="PTHR12184:SF1">
    <property type="entry name" value="UBIQUINOL-CYTOCHROME-C REDUCTASE COMPLEX ASSEMBLY FACTOR 1"/>
    <property type="match status" value="1"/>
</dbReference>
<dbReference type="InterPro" id="IPR007129">
    <property type="entry name" value="Ubiqinol_cyt_c_chaperone_CPB3"/>
</dbReference>
<proteinExistence type="inferred from homology"/>
<reference evidence="4" key="1">
    <citation type="journal article" date="2014" name="Int. J. Syst. Evol. Microbiol.">
        <title>Complete genome sequence of Corynebacterium casei LMG S-19264T (=DSM 44701T), isolated from a smear-ripened cheese.</title>
        <authorList>
            <consortium name="US DOE Joint Genome Institute (JGI-PGF)"/>
            <person name="Walter F."/>
            <person name="Albersmeier A."/>
            <person name="Kalinowski J."/>
            <person name="Ruckert C."/>
        </authorList>
    </citation>
    <scope>NUCLEOTIDE SEQUENCE</scope>
    <source>
        <strain evidence="4">VKM B-2748</strain>
    </source>
</reference>
<name>A0A9W6N847_9HYPH</name>
<dbReference type="RefSeq" id="WP_271201541.1">
    <property type="nucleotide sequence ID" value="NZ_BSFL01000003.1"/>
</dbReference>
<keyword evidence="5" id="KW-1185">Reference proteome</keyword>
<organism evidence="4 5">
    <name type="scientific">Methylopila turkensis</name>
    <dbReference type="NCBI Taxonomy" id="1437816"/>
    <lineage>
        <taxon>Bacteria</taxon>
        <taxon>Pseudomonadati</taxon>
        <taxon>Pseudomonadota</taxon>
        <taxon>Alphaproteobacteria</taxon>
        <taxon>Hyphomicrobiales</taxon>
        <taxon>Methylopilaceae</taxon>
        <taxon>Methylopila</taxon>
    </lineage>
</organism>
<feature type="domain" description="Ubiquinol-cytochrome c chaperone" evidence="3">
    <location>
        <begin position="44"/>
        <end position="182"/>
    </location>
</feature>
<comment type="caution">
    <text evidence="4">The sequence shown here is derived from an EMBL/GenBank/DDBJ whole genome shotgun (WGS) entry which is preliminary data.</text>
</comment>
<sequence>MAATVGTTMAFGLFGRRARPDAAAADAIYAGIVAQARRPALYRDLGAPDTVVGRFEVILVHAVLFFRRVKASPDAAGRAQLVFDAMVRDLDASLREIGVGDVTVPKRMKTMVGAFYARIEAYEAALDRDDAALGAALARYVYGEPDAADRAEAERFAAYVRRADAALSAQPLAEVVSAGPAFPEVEETA</sequence>
<evidence type="ECO:0000256" key="1">
    <source>
        <dbReference type="ARBA" id="ARBA00006407"/>
    </source>
</evidence>
<evidence type="ECO:0000259" key="3">
    <source>
        <dbReference type="Pfam" id="PF03981"/>
    </source>
</evidence>
<dbReference type="AlphaFoldDB" id="A0A9W6N847"/>
<evidence type="ECO:0000313" key="5">
    <source>
        <dbReference type="Proteomes" id="UP001143309"/>
    </source>
</evidence>
<protein>
    <submittedName>
        <fullName evidence="4">Ubiquinol-cytochrome c chaperone</fullName>
    </submittedName>
</protein>
<evidence type="ECO:0000256" key="2">
    <source>
        <dbReference type="ARBA" id="ARBA00006436"/>
    </source>
</evidence>
<dbReference type="Proteomes" id="UP001143309">
    <property type="component" value="Unassembled WGS sequence"/>
</dbReference>
<dbReference type="Pfam" id="PF03981">
    <property type="entry name" value="Ubiq_cyt_C_chap"/>
    <property type="match status" value="1"/>
</dbReference>
<gene>
    <name evidence="4" type="ORF">GCM10008174_28130</name>
</gene>
<reference evidence="4" key="2">
    <citation type="submission" date="2023-01" db="EMBL/GenBank/DDBJ databases">
        <authorList>
            <person name="Sun Q."/>
            <person name="Evtushenko L."/>
        </authorList>
    </citation>
    <scope>NUCLEOTIDE SEQUENCE</scope>
    <source>
        <strain evidence="4">VKM B-2748</strain>
    </source>
</reference>
<evidence type="ECO:0000313" key="4">
    <source>
        <dbReference type="EMBL" id="GLK81072.1"/>
    </source>
</evidence>
<dbReference type="EMBL" id="BSFL01000003">
    <property type="protein sequence ID" value="GLK81072.1"/>
    <property type="molecule type" value="Genomic_DNA"/>
</dbReference>
<dbReference type="PANTHER" id="PTHR12184">
    <property type="entry name" value="UBIQUINOL-CYTOCHROME C REDUCTASE COMPLEX ASSEMBLY FACTOR 1 FAMILY MEMBER"/>
    <property type="match status" value="1"/>
</dbReference>
<comment type="similarity">
    <text evidence="1">Belongs to the CBP3 family.</text>
</comment>
<dbReference type="PIRSF" id="PIRSF032079">
    <property type="entry name" value="UCP032079"/>
    <property type="match status" value="1"/>
</dbReference>
<accession>A0A9W6N847</accession>
<dbReference type="InterPro" id="IPR021150">
    <property type="entry name" value="Ubiq_cyt_c_chap"/>
</dbReference>
<dbReference type="InterPro" id="IPR014569">
    <property type="entry name" value="Ubq_cyt-c_CBP3-rel"/>
</dbReference>